<dbReference type="Pfam" id="PF07244">
    <property type="entry name" value="POTRA"/>
    <property type="match status" value="1"/>
</dbReference>
<proteinExistence type="predicted"/>
<dbReference type="EMBL" id="DTKL01000039">
    <property type="protein sequence ID" value="HGY94379.1"/>
    <property type="molecule type" value="Genomic_DNA"/>
</dbReference>
<evidence type="ECO:0000256" key="1">
    <source>
        <dbReference type="SAM" id="Phobius"/>
    </source>
</evidence>
<sequence length="459" mass="49296">MRRFLLPENREPFGQSSRQKSVAKPGLLRYCADMLADRIRAALLLFCISMTSLPLLAQQFVPKTITFSGDRQDTHGALLAVTGLKPGVAIGPANIQAATQKLSDTGMFAHVQFTFNGVDLHFVLTPEAGNLEPVRYVNFPWWSAADLTQAVAAKVPLFHGMVFPESQMQQQVADALTALVAARGVTATIRAVPSNNNAGQVAAVDFEITSPKVVVGAVHLQGSSAAFAAKIAKVEEAASGQPWNAAVQDQLQQALKAVYGEQGYLEANVAGLTHGAPQLSGDKLLVPVTATVSEGAQYYFAGLTLAGQPLPESVKALQHSPLHAGDVANEDLLRGLLLAIAQPYRAEGYLDAKVDAQPSLNRAQHTVAYTVTIAPGAVYHFHKLTITGLDPSQTAAVEKYWKIQPGDVFDGTYAAKLLLLNKKQLHNLDGWSADYKEFDNTTTHIVDLTMTFHKGGPLR</sequence>
<accession>A0A7V5CTB3</accession>
<protein>
    <recommendedName>
        <fullName evidence="2">POTRA domain-containing protein</fullName>
    </recommendedName>
</protein>
<name>A0A7V5CTB3_9BACT</name>
<keyword evidence="1" id="KW-0812">Transmembrane</keyword>
<dbReference type="Gene3D" id="3.10.20.310">
    <property type="entry name" value="membrane protein fhac"/>
    <property type="match status" value="2"/>
</dbReference>
<dbReference type="AlphaFoldDB" id="A0A7V5CTB3"/>
<gene>
    <name evidence="3" type="ORF">ENW50_06800</name>
</gene>
<reference evidence="3" key="1">
    <citation type="journal article" date="2020" name="mSystems">
        <title>Genome- and Community-Level Interaction Insights into Carbon Utilization and Element Cycling Functions of Hydrothermarchaeota in Hydrothermal Sediment.</title>
        <authorList>
            <person name="Zhou Z."/>
            <person name="Liu Y."/>
            <person name="Xu W."/>
            <person name="Pan J."/>
            <person name="Luo Z.H."/>
            <person name="Li M."/>
        </authorList>
    </citation>
    <scope>NUCLEOTIDE SEQUENCE [LARGE SCALE GENOMIC DNA]</scope>
    <source>
        <strain evidence="3">SpSt-855</strain>
    </source>
</reference>
<dbReference type="InterPro" id="IPR010827">
    <property type="entry name" value="BamA/TamA_POTRA"/>
</dbReference>
<feature type="domain" description="POTRA" evidence="2">
    <location>
        <begin position="310"/>
        <end position="376"/>
    </location>
</feature>
<keyword evidence="1" id="KW-0472">Membrane</keyword>
<evidence type="ECO:0000259" key="2">
    <source>
        <dbReference type="Pfam" id="PF07244"/>
    </source>
</evidence>
<organism evidence="3">
    <name type="scientific">Acidobacterium capsulatum</name>
    <dbReference type="NCBI Taxonomy" id="33075"/>
    <lineage>
        <taxon>Bacteria</taxon>
        <taxon>Pseudomonadati</taxon>
        <taxon>Acidobacteriota</taxon>
        <taxon>Terriglobia</taxon>
        <taxon>Terriglobales</taxon>
        <taxon>Acidobacteriaceae</taxon>
        <taxon>Acidobacterium</taxon>
    </lineage>
</organism>
<dbReference type="GO" id="GO:0019867">
    <property type="term" value="C:outer membrane"/>
    <property type="evidence" value="ECO:0007669"/>
    <property type="project" value="InterPro"/>
</dbReference>
<feature type="transmembrane region" description="Helical" evidence="1">
    <location>
        <begin position="39"/>
        <end position="57"/>
    </location>
</feature>
<keyword evidence="1" id="KW-1133">Transmembrane helix</keyword>
<comment type="caution">
    <text evidence="3">The sequence shown here is derived from an EMBL/GenBank/DDBJ whole genome shotgun (WGS) entry which is preliminary data.</text>
</comment>
<evidence type="ECO:0000313" key="3">
    <source>
        <dbReference type="EMBL" id="HGY94379.1"/>
    </source>
</evidence>